<gene>
    <name evidence="8" type="ORF">DWU98_08175</name>
</gene>
<evidence type="ECO:0000256" key="7">
    <source>
        <dbReference type="SAM" id="Phobius"/>
    </source>
</evidence>
<dbReference type="GO" id="GO:0006629">
    <property type="term" value="P:lipid metabolic process"/>
    <property type="evidence" value="ECO:0007669"/>
    <property type="project" value="TreeGrafter"/>
</dbReference>
<sequence>MSGERKPPLSIRELLWPALGAVLLLLGVGMGAVIERGQLDYRAQMKRHGGDVMDLGGNGHPDAGEQGFMVRVMGPLQVVEAPLDEQFNQQTDQPVLIRHVEMFQWRELRYGEAPSYELDWVDHPVDSSHFQHPEGHANPGKFPIDGAQFDAGLVRVNDFVLAPALVHALTGSQSVTPDVRNLPSNLAASFSLYDGGLVTSAVPSHPQLGDLRVTWEAVPAQDVTVVAKVDGNKLMPSSDATDGVGFAVQSGDVPLSDIFSDTPLAPEYPWPRRILALVLASLGAGLLLRWHYQRIDIILAPAIAVVVTGAVDAVLWLGNDTTLAAEWFGLAVIGMVLTIWRVRVQAHASVASY</sequence>
<dbReference type="PANTHER" id="PTHR13416">
    <property type="match status" value="1"/>
</dbReference>
<dbReference type="RefSeq" id="WP_115495038.1">
    <property type="nucleotide sequence ID" value="NZ_QRBE01000003.1"/>
</dbReference>
<dbReference type="Proteomes" id="UP000254258">
    <property type="component" value="Unassembled WGS sequence"/>
</dbReference>
<evidence type="ECO:0000256" key="2">
    <source>
        <dbReference type="ARBA" id="ARBA00004586"/>
    </source>
</evidence>
<evidence type="ECO:0000313" key="9">
    <source>
        <dbReference type="Proteomes" id="UP000254258"/>
    </source>
</evidence>
<name>A0A370X429_9GAMM</name>
<dbReference type="InterPro" id="IPR012430">
    <property type="entry name" value="TMEM43_fam"/>
</dbReference>
<keyword evidence="9" id="KW-1185">Reference proteome</keyword>
<dbReference type="Pfam" id="PF07787">
    <property type="entry name" value="TMEM43"/>
    <property type="match status" value="1"/>
</dbReference>
<keyword evidence="5 7" id="KW-1133">Transmembrane helix</keyword>
<dbReference type="EMBL" id="QRBE01000003">
    <property type="protein sequence ID" value="RDS83092.1"/>
    <property type="molecule type" value="Genomic_DNA"/>
</dbReference>
<comment type="subcellular location">
    <subcellularLocation>
        <location evidence="1">Endomembrane system</location>
        <topology evidence="1">Multi-pass membrane protein</topology>
    </subcellularLocation>
    <subcellularLocation>
        <location evidence="2">Endoplasmic reticulum membrane</location>
    </subcellularLocation>
</comment>
<organism evidence="8 9">
    <name type="scientific">Dyella monticola</name>
    <dbReference type="NCBI Taxonomy" id="1927958"/>
    <lineage>
        <taxon>Bacteria</taxon>
        <taxon>Pseudomonadati</taxon>
        <taxon>Pseudomonadota</taxon>
        <taxon>Gammaproteobacteria</taxon>
        <taxon>Lysobacterales</taxon>
        <taxon>Rhodanobacteraceae</taxon>
        <taxon>Dyella</taxon>
    </lineage>
</organism>
<evidence type="ECO:0000256" key="5">
    <source>
        <dbReference type="ARBA" id="ARBA00022989"/>
    </source>
</evidence>
<evidence type="ECO:0000256" key="3">
    <source>
        <dbReference type="ARBA" id="ARBA00022692"/>
    </source>
</evidence>
<evidence type="ECO:0000313" key="8">
    <source>
        <dbReference type="EMBL" id="RDS83092.1"/>
    </source>
</evidence>
<evidence type="ECO:0000256" key="6">
    <source>
        <dbReference type="ARBA" id="ARBA00023136"/>
    </source>
</evidence>
<accession>A0A370X429</accession>
<keyword evidence="3 7" id="KW-0812">Transmembrane</keyword>
<reference evidence="8 9" key="1">
    <citation type="submission" date="2018-07" db="EMBL/GenBank/DDBJ databases">
        <title>Dyella monticola sp. nov. and Dyella psychrodurans sp. nov. isolated from monsoon evergreen broad-leaved forest soil of Dinghu Mountain, China.</title>
        <authorList>
            <person name="Gao Z."/>
            <person name="Qiu L."/>
        </authorList>
    </citation>
    <scope>NUCLEOTIDE SEQUENCE [LARGE SCALE GENOMIC DNA]</scope>
    <source>
        <strain evidence="8 9">4G-K06</strain>
    </source>
</reference>
<comment type="caution">
    <text evidence="8">The sequence shown here is derived from an EMBL/GenBank/DDBJ whole genome shotgun (WGS) entry which is preliminary data.</text>
</comment>
<dbReference type="GO" id="GO:0012505">
    <property type="term" value="C:endomembrane system"/>
    <property type="evidence" value="ECO:0007669"/>
    <property type="project" value="UniProtKB-SubCell"/>
</dbReference>
<keyword evidence="4" id="KW-0256">Endoplasmic reticulum</keyword>
<keyword evidence="6 7" id="KW-0472">Membrane</keyword>
<feature type="transmembrane region" description="Helical" evidence="7">
    <location>
        <begin position="324"/>
        <end position="342"/>
    </location>
</feature>
<protein>
    <submittedName>
        <fullName evidence="8">Uncharacterized protein</fullName>
    </submittedName>
</protein>
<dbReference type="OrthoDB" id="273988at2"/>
<dbReference type="AlphaFoldDB" id="A0A370X429"/>
<dbReference type="PANTHER" id="PTHR13416:SF2">
    <property type="entry name" value="TRANSMEMBRANE PROTEIN 43"/>
    <property type="match status" value="1"/>
</dbReference>
<feature type="transmembrane region" description="Helical" evidence="7">
    <location>
        <begin position="297"/>
        <end position="318"/>
    </location>
</feature>
<evidence type="ECO:0000256" key="4">
    <source>
        <dbReference type="ARBA" id="ARBA00022824"/>
    </source>
</evidence>
<dbReference type="GO" id="GO:0071763">
    <property type="term" value="P:nuclear membrane organization"/>
    <property type="evidence" value="ECO:0007669"/>
    <property type="project" value="TreeGrafter"/>
</dbReference>
<evidence type="ECO:0000256" key="1">
    <source>
        <dbReference type="ARBA" id="ARBA00004127"/>
    </source>
</evidence>
<proteinExistence type="predicted"/>